<sequence length="642" mass="68512">MKMKNIDRPSGLAEEVDILMGGTEESMQWRRRGRHSGGELSVASAHPLGSHLLFIALHERGPSAMFELGTPDQCARSRPNSFIRSRITRQFQHHAQIAAHGVMPTAARAIALPTYAALLICAALAAANEEDGGEPKAHATGAGNKTYRDPSDSPGLHASDIPDRSAWEQPWGPCCRHMADGYIEASIDRFRVPEEAAGRSSHARASGKGTVQPAKPTLSAVSRGRAMWPEPGAPAVRLIGSGLSRRHRPARSPSSAIATNPRYMSRDDDRSNDTRQIDTGKKGVTDYLLAVSPTGTGIGNLFRLPRHSIVIVRVSTGFSPPFGAHVARPAKIARQLLQPEAARARDGQVKPNQTRDANAPAPGPPAPRHTPRPPQPCLIIPALTIRQAPSSRSNHHQRWPAPAAAMEKKLLLLPMTVAHKHGVVGERMWARPWRWAKTAFFLAAMLASLLLVCAPPLLVVLLDLALPPALLSASLRSGAAAGDASSFASAALAQARAFDFRSSLVDLPALSAARALLILCAYVVCGGGGAYLWVVAACAAGSVSYVLAKAAAVLPRRAAMQLAGEARAVAAAGPEAMMLLSLALAAAHLAAAYRTSCRERRRMLVYRIDVEGAYPRPPAMQMQDELCSTPKFSGQWRSAAFS</sequence>
<evidence type="ECO:0000313" key="3">
    <source>
        <dbReference type="EMBL" id="KAF8698505.1"/>
    </source>
</evidence>
<feature type="region of interest" description="Disordered" evidence="1">
    <location>
        <begin position="195"/>
        <end position="216"/>
    </location>
</feature>
<feature type="region of interest" description="Disordered" evidence="1">
    <location>
        <begin position="243"/>
        <end position="279"/>
    </location>
</feature>
<reference evidence="3" key="1">
    <citation type="submission" date="2020-07" db="EMBL/GenBank/DDBJ databases">
        <title>Genome sequence and genetic diversity analysis of an under-domesticated orphan crop, white fonio (Digitaria exilis).</title>
        <authorList>
            <person name="Bennetzen J.L."/>
            <person name="Chen S."/>
            <person name="Ma X."/>
            <person name="Wang X."/>
            <person name="Yssel A.E.J."/>
            <person name="Chaluvadi S.R."/>
            <person name="Johnson M."/>
            <person name="Gangashetty P."/>
            <person name="Hamidou F."/>
            <person name="Sanogo M.D."/>
            <person name="Zwaenepoel A."/>
            <person name="Wallace J."/>
            <person name="Van De Peer Y."/>
            <person name="Van Deynze A."/>
        </authorList>
    </citation>
    <scope>NUCLEOTIDE SEQUENCE</scope>
    <source>
        <tissue evidence="3">Leaves</tissue>
    </source>
</reference>
<keyword evidence="2" id="KW-0812">Transmembrane</keyword>
<dbReference type="PANTHER" id="PTHR34953:SF2">
    <property type="entry name" value="EXPRESSED PROTEIN"/>
    <property type="match status" value="1"/>
</dbReference>
<proteinExistence type="predicted"/>
<comment type="caution">
    <text evidence="3">The sequence shown here is derived from an EMBL/GenBank/DDBJ whole genome shotgun (WGS) entry which is preliminary data.</text>
</comment>
<feature type="transmembrane region" description="Helical" evidence="2">
    <location>
        <begin position="530"/>
        <end position="548"/>
    </location>
</feature>
<protein>
    <submittedName>
        <fullName evidence="3">Uncharacterized protein</fullName>
    </submittedName>
</protein>
<feature type="region of interest" description="Disordered" evidence="1">
    <location>
        <begin position="130"/>
        <end position="164"/>
    </location>
</feature>
<evidence type="ECO:0000256" key="2">
    <source>
        <dbReference type="SAM" id="Phobius"/>
    </source>
</evidence>
<feature type="compositionally biased region" description="Basic and acidic residues" evidence="1">
    <location>
        <begin position="264"/>
        <end position="279"/>
    </location>
</feature>
<feature type="compositionally biased region" description="Pro residues" evidence="1">
    <location>
        <begin position="361"/>
        <end position="373"/>
    </location>
</feature>
<dbReference type="OrthoDB" id="1914191at2759"/>
<gene>
    <name evidence="3" type="ORF">HU200_035249</name>
</gene>
<name>A0A835EPT8_9POAL</name>
<dbReference type="Proteomes" id="UP000636709">
    <property type="component" value="Unassembled WGS sequence"/>
</dbReference>
<feature type="compositionally biased region" description="Low complexity" evidence="1">
    <location>
        <begin position="198"/>
        <end position="207"/>
    </location>
</feature>
<keyword evidence="4" id="KW-1185">Reference proteome</keyword>
<feature type="transmembrane region" description="Helical" evidence="2">
    <location>
        <begin position="568"/>
        <end position="593"/>
    </location>
</feature>
<keyword evidence="2" id="KW-0472">Membrane</keyword>
<feature type="region of interest" description="Disordered" evidence="1">
    <location>
        <begin position="341"/>
        <end position="373"/>
    </location>
</feature>
<keyword evidence="2" id="KW-1133">Transmembrane helix</keyword>
<accession>A0A835EPT8</accession>
<evidence type="ECO:0000256" key="1">
    <source>
        <dbReference type="SAM" id="MobiDB-lite"/>
    </source>
</evidence>
<dbReference type="EMBL" id="JACEFO010001864">
    <property type="protein sequence ID" value="KAF8698505.1"/>
    <property type="molecule type" value="Genomic_DNA"/>
</dbReference>
<evidence type="ECO:0000313" key="4">
    <source>
        <dbReference type="Proteomes" id="UP000636709"/>
    </source>
</evidence>
<organism evidence="3 4">
    <name type="scientific">Digitaria exilis</name>
    <dbReference type="NCBI Taxonomy" id="1010633"/>
    <lineage>
        <taxon>Eukaryota</taxon>
        <taxon>Viridiplantae</taxon>
        <taxon>Streptophyta</taxon>
        <taxon>Embryophyta</taxon>
        <taxon>Tracheophyta</taxon>
        <taxon>Spermatophyta</taxon>
        <taxon>Magnoliopsida</taxon>
        <taxon>Liliopsida</taxon>
        <taxon>Poales</taxon>
        <taxon>Poaceae</taxon>
        <taxon>PACMAD clade</taxon>
        <taxon>Panicoideae</taxon>
        <taxon>Panicodae</taxon>
        <taxon>Paniceae</taxon>
        <taxon>Anthephorinae</taxon>
        <taxon>Digitaria</taxon>
    </lineage>
</organism>
<feature type="transmembrane region" description="Helical" evidence="2">
    <location>
        <begin position="507"/>
        <end position="525"/>
    </location>
</feature>
<dbReference type="PANTHER" id="PTHR34953">
    <property type="entry name" value="ALPHA/BETA HYDROLASE RELATED PROTEIN"/>
    <property type="match status" value="1"/>
</dbReference>
<dbReference type="AlphaFoldDB" id="A0A835EPT8"/>
<feature type="transmembrane region" description="Helical" evidence="2">
    <location>
        <begin position="438"/>
        <end position="462"/>
    </location>
</feature>